<protein>
    <submittedName>
        <fullName evidence="3">Glycosyltransferase EpsH</fullName>
        <ecNumber evidence="3">2.4.-.-</ecNumber>
    </submittedName>
</protein>
<dbReference type="Proteomes" id="UP000196005">
    <property type="component" value="Chromosome"/>
</dbReference>
<dbReference type="EMBL" id="CP021416">
    <property type="protein sequence ID" value="ARU49466.1"/>
    <property type="molecule type" value="Genomic_DNA"/>
</dbReference>
<dbReference type="Gene3D" id="3.90.550.10">
    <property type="entry name" value="Spore Coat Polysaccharide Biosynthesis Protein SpsA, Chain A"/>
    <property type="match status" value="1"/>
</dbReference>
<keyword evidence="4" id="KW-1185">Reference proteome</keyword>
<evidence type="ECO:0000256" key="1">
    <source>
        <dbReference type="ARBA" id="ARBA00038494"/>
    </source>
</evidence>
<dbReference type="KEGG" id="suls:Sdiek1_2315"/>
<dbReference type="InterPro" id="IPR001173">
    <property type="entry name" value="Glyco_trans_2-like"/>
</dbReference>
<dbReference type="PANTHER" id="PTHR43630:SF2">
    <property type="entry name" value="GLYCOSYLTRANSFERASE"/>
    <property type="match status" value="1"/>
</dbReference>
<dbReference type="GO" id="GO:0016757">
    <property type="term" value="F:glycosyltransferase activity"/>
    <property type="evidence" value="ECO:0007669"/>
    <property type="project" value="UniProtKB-KW"/>
</dbReference>
<keyword evidence="3" id="KW-0328">Glycosyltransferase</keyword>
<dbReference type="RefSeq" id="WP_192866746.1">
    <property type="nucleotide sequence ID" value="NZ_CP021416.1"/>
</dbReference>
<dbReference type="AlphaFoldDB" id="A0A1Y0HPI5"/>
<dbReference type="SUPFAM" id="SSF53448">
    <property type="entry name" value="Nucleotide-diphospho-sugar transferases"/>
    <property type="match status" value="1"/>
</dbReference>
<evidence type="ECO:0000313" key="4">
    <source>
        <dbReference type="Proteomes" id="UP000196005"/>
    </source>
</evidence>
<name>A0A1Y0HPI5_9BACT</name>
<feature type="domain" description="Glycosyltransferase 2-like" evidence="2">
    <location>
        <begin position="5"/>
        <end position="94"/>
    </location>
</feature>
<dbReference type="Pfam" id="PF00535">
    <property type="entry name" value="Glycos_transf_2"/>
    <property type="match status" value="1"/>
</dbReference>
<proteinExistence type="inferred from homology"/>
<dbReference type="EC" id="2.4.-.-" evidence="3"/>
<organism evidence="3 4">
    <name type="scientific">Sulfurospirillum diekertiae</name>
    <dbReference type="NCBI Taxonomy" id="1854492"/>
    <lineage>
        <taxon>Bacteria</taxon>
        <taxon>Pseudomonadati</taxon>
        <taxon>Campylobacterota</taxon>
        <taxon>Epsilonproteobacteria</taxon>
        <taxon>Campylobacterales</taxon>
        <taxon>Sulfurospirillaceae</taxon>
        <taxon>Sulfurospirillum</taxon>
    </lineage>
</organism>
<gene>
    <name evidence="3" type="ORF">Sdiek1_2315</name>
</gene>
<reference evidence="4" key="1">
    <citation type="submission" date="2017-05" db="EMBL/GenBank/DDBJ databases">
        <title>Dechlorination kinetics govern the competition between two new strains of the genus Sulfurospirillum.</title>
        <authorList>
            <person name="Buttet G.F."/>
            <person name="Murray A.M."/>
            <person name="Goris T."/>
            <person name="Burion M."/>
            <person name="Lin B."/>
            <person name="Rolle M."/>
            <person name="Maillard J."/>
        </authorList>
    </citation>
    <scope>NUCLEOTIDE SEQUENCE [LARGE SCALE GENOMIC DNA]</scope>
    <source>
        <strain evidence="4">SL2-1</strain>
    </source>
</reference>
<sequence length="247" mass="28581">MVKISVTILTKNSEEHIKKCLEALQSFDEIIILDNGSTDDTLKIAQQYPNVKIFKHEFIGFGPLKNLAISYAQNDWIFSIDSDEIATPALINEIQSIKFDKNTLYAIKRSNFYGTKKMQCCGWDNDFVKRIFHKQSTKFSDDLVHESLLNNGLKIKKLNNELEHYSFKSADELIDKMQKYSTLWAQDKKGKKSASPLQAVVRAFFTFIKFYFLKKGFLNGYEGLVISISNANGTFYKYIKLYENNKR</sequence>
<dbReference type="InterPro" id="IPR029044">
    <property type="entry name" value="Nucleotide-diphossugar_trans"/>
</dbReference>
<evidence type="ECO:0000259" key="2">
    <source>
        <dbReference type="Pfam" id="PF00535"/>
    </source>
</evidence>
<evidence type="ECO:0000313" key="3">
    <source>
        <dbReference type="EMBL" id="ARU49466.1"/>
    </source>
</evidence>
<accession>A0A1Y0HPI5</accession>
<dbReference type="CDD" id="cd02511">
    <property type="entry name" value="Beta4Glucosyltransferase"/>
    <property type="match status" value="1"/>
</dbReference>
<dbReference type="PANTHER" id="PTHR43630">
    <property type="entry name" value="POLY-BETA-1,6-N-ACETYL-D-GLUCOSAMINE SYNTHASE"/>
    <property type="match status" value="1"/>
</dbReference>
<keyword evidence="3" id="KW-0808">Transferase</keyword>
<comment type="similarity">
    <text evidence="1">Belongs to the glycosyltransferase 2 family. WaaE/KdtX subfamily.</text>
</comment>